<reference evidence="9 10" key="1">
    <citation type="journal article" date="2019" name="Int. J. Syst. Evol. Microbiol.">
        <title>Clostridium fermenticellae sp. nov., isolated from the mud in a fermentation cellar for the production of the Chinese liquor, baijiu.</title>
        <authorList>
            <person name="Xu P.X."/>
            <person name="Chai L.J."/>
            <person name="Qiu T."/>
            <person name="Zhang X.J."/>
            <person name="Lu Z.M."/>
            <person name="Xiao C."/>
            <person name="Wang S.T."/>
            <person name="Shen C.H."/>
            <person name="Shi J.S."/>
            <person name="Xu Z.H."/>
        </authorList>
    </citation>
    <scope>NUCLEOTIDE SEQUENCE [LARGE SCALE GENOMIC DNA]</scope>
    <source>
        <strain evidence="9 10">JN500901</strain>
    </source>
</reference>
<dbReference type="Proteomes" id="UP000266301">
    <property type="component" value="Chromosome"/>
</dbReference>
<name>A0A386H0D9_9CLOT</name>
<dbReference type="GO" id="GO:0003887">
    <property type="term" value="F:DNA-directed DNA polymerase activity"/>
    <property type="evidence" value="ECO:0007669"/>
    <property type="project" value="UniProtKB-KW"/>
</dbReference>
<dbReference type="OrthoDB" id="9810148at2"/>
<dbReference type="Gene3D" id="1.20.272.10">
    <property type="match status" value="1"/>
</dbReference>
<keyword evidence="4" id="KW-0548">Nucleotidyltransferase</keyword>
<dbReference type="GO" id="GO:0009360">
    <property type="term" value="C:DNA polymerase III complex"/>
    <property type="evidence" value="ECO:0007669"/>
    <property type="project" value="InterPro"/>
</dbReference>
<dbReference type="Pfam" id="PF13177">
    <property type="entry name" value="DNA_pol3_delta2"/>
    <property type="match status" value="1"/>
</dbReference>
<evidence type="ECO:0000256" key="5">
    <source>
        <dbReference type="ARBA" id="ARBA00022705"/>
    </source>
</evidence>
<keyword evidence="10" id="KW-1185">Reference proteome</keyword>
<dbReference type="GO" id="GO:0006261">
    <property type="term" value="P:DNA-templated DNA replication"/>
    <property type="evidence" value="ECO:0007669"/>
    <property type="project" value="TreeGrafter"/>
</dbReference>
<protein>
    <recommendedName>
        <fullName evidence="2">DNA polymerase III subunit delta'</fullName>
        <ecNumber evidence="1">2.7.7.7</ecNumber>
    </recommendedName>
</protein>
<evidence type="ECO:0000313" key="10">
    <source>
        <dbReference type="Proteomes" id="UP000266301"/>
    </source>
</evidence>
<dbReference type="AlphaFoldDB" id="A0A386H0D9"/>
<dbReference type="EC" id="2.7.7.7" evidence="1"/>
<evidence type="ECO:0000256" key="3">
    <source>
        <dbReference type="ARBA" id="ARBA00022679"/>
    </source>
</evidence>
<dbReference type="PANTHER" id="PTHR11669">
    <property type="entry name" value="REPLICATION FACTOR C / DNA POLYMERASE III GAMMA-TAU SUBUNIT"/>
    <property type="match status" value="1"/>
</dbReference>
<keyword evidence="6" id="KW-0239">DNA-directed DNA polymerase</keyword>
<sequence>MTFDEIIGYESIKNQMSISIENNTFSHAHLISGEDGIGKSIIARAAAEQFLLRQGLHGFKADIVEFKLLEDKKSIGIDEIKDIICEANKKPIVGNNKVIIIYKADTMTEPAQNALLKTVEEPKDGIVIIMLCEKLDLILDTIKSRCQIHKLNRLREEEMRIFLKRKFQDLSDEYINSVCAFSDGVPGRAEKFIEDDVFYEIRNKILEVLKNSGRDEFREVFHYRNFFIENKNEWKDIFTCLLSYIRDALVYKETGNSSIVVNIDKFNDIKIIAEEFSFNKLIKIIDIVKNTRSKLEKNVNFALVFDSMLLSMQEV</sequence>
<dbReference type="KEGG" id="cfer:D4Z93_00415"/>
<dbReference type="EMBL" id="CP032416">
    <property type="protein sequence ID" value="AYD39106.1"/>
    <property type="molecule type" value="Genomic_DNA"/>
</dbReference>
<evidence type="ECO:0000259" key="8">
    <source>
        <dbReference type="Pfam" id="PF09115"/>
    </source>
</evidence>
<dbReference type="GO" id="GO:0003677">
    <property type="term" value="F:DNA binding"/>
    <property type="evidence" value="ECO:0007669"/>
    <property type="project" value="InterPro"/>
</dbReference>
<organism evidence="9 10">
    <name type="scientific">Clostridium fermenticellae</name>
    <dbReference type="NCBI Taxonomy" id="2068654"/>
    <lineage>
        <taxon>Bacteria</taxon>
        <taxon>Bacillati</taxon>
        <taxon>Bacillota</taxon>
        <taxon>Clostridia</taxon>
        <taxon>Eubacteriales</taxon>
        <taxon>Clostridiaceae</taxon>
        <taxon>Clostridium</taxon>
    </lineage>
</organism>
<evidence type="ECO:0000313" key="9">
    <source>
        <dbReference type="EMBL" id="AYD39106.1"/>
    </source>
</evidence>
<feature type="domain" description="DNA polymerase III delta subunit C-terminal" evidence="8">
    <location>
        <begin position="199"/>
        <end position="312"/>
    </location>
</feature>
<dbReference type="PANTHER" id="PTHR11669:SF8">
    <property type="entry name" value="DNA POLYMERASE III SUBUNIT DELTA"/>
    <property type="match status" value="1"/>
</dbReference>
<dbReference type="SUPFAM" id="SSF52540">
    <property type="entry name" value="P-loop containing nucleoside triphosphate hydrolases"/>
    <property type="match status" value="1"/>
</dbReference>
<accession>A0A386H0D9</accession>
<keyword evidence="3" id="KW-0808">Transferase</keyword>
<gene>
    <name evidence="9" type="ORF">D4Z93_00415</name>
</gene>
<evidence type="ECO:0000256" key="6">
    <source>
        <dbReference type="ARBA" id="ARBA00022932"/>
    </source>
</evidence>
<evidence type="ECO:0000256" key="1">
    <source>
        <dbReference type="ARBA" id="ARBA00012417"/>
    </source>
</evidence>
<dbReference type="Gene3D" id="3.40.50.300">
    <property type="entry name" value="P-loop containing nucleotide triphosphate hydrolases"/>
    <property type="match status" value="1"/>
</dbReference>
<evidence type="ECO:0000256" key="2">
    <source>
        <dbReference type="ARBA" id="ARBA00014363"/>
    </source>
</evidence>
<comment type="catalytic activity">
    <reaction evidence="7">
        <text>DNA(n) + a 2'-deoxyribonucleoside 5'-triphosphate = DNA(n+1) + diphosphate</text>
        <dbReference type="Rhea" id="RHEA:22508"/>
        <dbReference type="Rhea" id="RHEA-COMP:17339"/>
        <dbReference type="Rhea" id="RHEA-COMP:17340"/>
        <dbReference type="ChEBI" id="CHEBI:33019"/>
        <dbReference type="ChEBI" id="CHEBI:61560"/>
        <dbReference type="ChEBI" id="CHEBI:173112"/>
        <dbReference type="EC" id="2.7.7.7"/>
    </reaction>
</comment>
<dbReference type="Pfam" id="PF09115">
    <property type="entry name" value="DNApol3-delta_C"/>
    <property type="match status" value="1"/>
</dbReference>
<dbReference type="InterPro" id="IPR027417">
    <property type="entry name" value="P-loop_NTPase"/>
</dbReference>
<proteinExistence type="predicted"/>
<dbReference type="InterPro" id="IPR015199">
    <property type="entry name" value="DNA_pol_III_delta_C"/>
</dbReference>
<dbReference type="NCBIfam" id="NF004047">
    <property type="entry name" value="PRK05564.1"/>
    <property type="match status" value="1"/>
</dbReference>
<keyword evidence="5" id="KW-0235">DNA replication</keyword>
<dbReference type="InterPro" id="IPR050238">
    <property type="entry name" value="DNA_Rep/Repair_Clamp_Loader"/>
</dbReference>
<evidence type="ECO:0000256" key="7">
    <source>
        <dbReference type="ARBA" id="ARBA00049244"/>
    </source>
</evidence>
<dbReference type="RefSeq" id="WP_119969817.1">
    <property type="nucleotide sequence ID" value="NZ_CP032416.1"/>
</dbReference>
<evidence type="ECO:0000256" key="4">
    <source>
        <dbReference type="ARBA" id="ARBA00022695"/>
    </source>
</evidence>